<sequence length="345" mass="36568">MLIHDTATAAARTRTPEGFLRVRARIARTGIHLYRAGELGAPDSWDRDGTVRVYRPPDQVFDPDSLASFAAKPVTDDHPPVLVDAGNWKRYAVGQSGPEVTRDGEHVVTDLLITDAEAVRRAEAGAQLSNGYHADFDFTPGTTPDGEPYDAVQSNIRGNHIALVDAGRCGDSCRVGDAAVRDCGCADLTRVTIDGIAIETTAAGAEALERLKLSVEAKDGAIAALTAKVSDEAAIEARVAERAVVVDAARSVLGPGFLAAGKTTAEIRRGVVTHLLGRPVEERSDVYVAAAFDTLMALRPPGQNPLARHLAAPVRDGAGSRETALRSRDHFLNHAWKGAPTHGAL</sequence>
<reference evidence="1" key="1">
    <citation type="submission" date="2022-05" db="EMBL/GenBank/DDBJ databases">
        <authorList>
            <person name="Pankratov T."/>
        </authorList>
    </citation>
    <scope>NUCLEOTIDE SEQUENCE</scope>
    <source>
        <strain evidence="1">BP6-180914</strain>
    </source>
</reference>
<gene>
    <name evidence="1" type="ORF">M8523_23495</name>
</gene>
<evidence type="ECO:0000313" key="1">
    <source>
        <dbReference type="EMBL" id="MCW6510974.1"/>
    </source>
</evidence>
<dbReference type="Pfam" id="PF09979">
    <property type="entry name" value="DUF2213"/>
    <property type="match status" value="1"/>
</dbReference>
<dbReference type="InterPro" id="IPR016913">
    <property type="entry name" value="UCP029215"/>
</dbReference>
<dbReference type="Proteomes" id="UP001165667">
    <property type="component" value="Unassembled WGS sequence"/>
</dbReference>
<dbReference type="RefSeq" id="WP_282587353.1">
    <property type="nucleotide sequence ID" value="NZ_JAMOIM010000020.1"/>
</dbReference>
<evidence type="ECO:0000313" key="2">
    <source>
        <dbReference type="Proteomes" id="UP001165667"/>
    </source>
</evidence>
<proteinExistence type="predicted"/>
<organism evidence="1 2">
    <name type="scientific">Lichenifustis flavocetrariae</name>
    <dbReference type="NCBI Taxonomy" id="2949735"/>
    <lineage>
        <taxon>Bacteria</taxon>
        <taxon>Pseudomonadati</taxon>
        <taxon>Pseudomonadota</taxon>
        <taxon>Alphaproteobacteria</taxon>
        <taxon>Hyphomicrobiales</taxon>
        <taxon>Lichenihabitantaceae</taxon>
        <taxon>Lichenifustis</taxon>
    </lineage>
</organism>
<keyword evidence="2" id="KW-1185">Reference proteome</keyword>
<dbReference type="EMBL" id="JAMOIM010000020">
    <property type="protein sequence ID" value="MCW6510974.1"/>
    <property type="molecule type" value="Genomic_DNA"/>
</dbReference>
<dbReference type="PIRSF" id="PIRSF029215">
    <property type="entry name" value="UCP029215"/>
    <property type="match status" value="1"/>
</dbReference>
<comment type="caution">
    <text evidence="1">The sequence shown here is derived from an EMBL/GenBank/DDBJ whole genome shotgun (WGS) entry which is preliminary data.</text>
</comment>
<name>A0AA41YZG9_9HYPH</name>
<dbReference type="AlphaFoldDB" id="A0AA41YZG9"/>
<protein>
    <submittedName>
        <fullName evidence="1">DUF2213 domain-containing protein</fullName>
    </submittedName>
</protein>
<accession>A0AA41YZG9</accession>